<feature type="region of interest" description="Disordered" evidence="1">
    <location>
        <begin position="1"/>
        <end position="81"/>
    </location>
</feature>
<dbReference type="Gene3D" id="1.25.40.10">
    <property type="entry name" value="Tetratricopeptide repeat domain"/>
    <property type="match status" value="1"/>
</dbReference>
<dbReference type="EMBL" id="JARKIK010000016">
    <property type="protein sequence ID" value="KAK8746922.1"/>
    <property type="molecule type" value="Genomic_DNA"/>
</dbReference>
<dbReference type="Proteomes" id="UP001445076">
    <property type="component" value="Unassembled WGS sequence"/>
</dbReference>
<feature type="compositionally biased region" description="Basic and acidic residues" evidence="1">
    <location>
        <begin position="26"/>
        <end position="40"/>
    </location>
</feature>
<gene>
    <name evidence="2" type="ORF">OTU49_016900</name>
</gene>
<name>A0AAW0Y5A0_CHEQU</name>
<proteinExistence type="predicted"/>
<accession>A0AAW0Y5A0</accession>
<evidence type="ECO:0000313" key="2">
    <source>
        <dbReference type="EMBL" id="KAK8746922.1"/>
    </source>
</evidence>
<sequence length="294" mass="33895">ENAECRAPIYIPETGEGQAPAVPHAASKDGHQETSTKETTARQWQWRMLRDQQRNTPAEGDQQKVSSREVQQEGELSEERQQEPVCSECGCAVSSATLRRYQDAVDFTKEKLKSMSEEDPNVEECLEMIERQGSIFHPFNVWRVRTLDFAFNVAVFNGFWSRALAYGEENLEGMRYCYGSDHPTFCLFLFKLGKAKIYFKEFREGLRLLEEAEPQLKIALGPDHYILEDLNVVSLLANEDVEICMERRNEAYRKQNEVEMEAKDRKKTEKKQLQIFNTITLLGSTVTMDQKSSL</sequence>
<comment type="caution">
    <text evidence="2">The sequence shown here is derived from an EMBL/GenBank/DDBJ whole genome shotgun (WGS) entry which is preliminary data.</text>
</comment>
<feature type="non-terminal residue" evidence="2">
    <location>
        <position position="1"/>
    </location>
</feature>
<keyword evidence="3" id="KW-1185">Reference proteome</keyword>
<dbReference type="InterPro" id="IPR011990">
    <property type="entry name" value="TPR-like_helical_dom_sf"/>
</dbReference>
<feature type="compositionally biased region" description="Basic and acidic residues" evidence="1">
    <location>
        <begin position="66"/>
        <end position="81"/>
    </location>
</feature>
<evidence type="ECO:0000256" key="1">
    <source>
        <dbReference type="SAM" id="MobiDB-lite"/>
    </source>
</evidence>
<protein>
    <submittedName>
        <fullName evidence="2">Uncharacterized protein</fullName>
    </submittedName>
</protein>
<dbReference type="AlphaFoldDB" id="A0AAW0Y5A0"/>
<reference evidence="2 3" key="1">
    <citation type="journal article" date="2024" name="BMC Genomics">
        <title>Genome assembly of redclaw crayfish (Cherax quadricarinatus) provides insights into its immune adaptation and hypoxia tolerance.</title>
        <authorList>
            <person name="Liu Z."/>
            <person name="Zheng J."/>
            <person name="Li H."/>
            <person name="Fang K."/>
            <person name="Wang S."/>
            <person name="He J."/>
            <person name="Zhou D."/>
            <person name="Weng S."/>
            <person name="Chi M."/>
            <person name="Gu Z."/>
            <person name="He J."/>
            <person name="Li F."/>
            <person name="Wang M."/>
        </authorList>
    </citation>
    <scope>NUCLEOTIDE SEQUENCE [LARGE SCALE GENOMIC DNA]</scope>
    <source>
        <strain evidence="2">ZL_2023a</strain>
    </source>
</reference>
<evidence type="ECO:0000313" key="3">
    <source>
        <dbReference type="Proteomes" id="UP001445076"/>
    </source>
</evidence>
<organism evidence="2 3">
    <name type="scientific">Cherax quadricarinatus</name>
    <name type="common">Australian red claw crayfish</name>
    <dbReference type="NCBI Taxonomy" id="27406"/>
    <lineage>
        <taxon>Eukaryota</taxon>
        <taxon>Metazoa</taxon>
        <taxon>Ecdysozoa</taxon>
        <taxon>Arthropoda</taxon>
        <taxon>Crustacea</taxon>
        <taxon>Multicrustacea</taxon>
        <taxon>Malacostraca</taxon>
        <taxon>Eumalacostraca</taxon>
        <taxon>Eucarida</taxon>
        <taxon>Decapoda</taxon>
        <taxon>Pleocyemata</taxon>
        <taxon>Astacidea</taxon>
        <taxon>Parastacoidea</taxon>
        <taxon>Parastacidae</taxon>
        <taxon>Cherax</taxon>
    </lineage>
</organism>